<sequence>MNVYGVFWGGGILGLSAHRAHAAVSHAVKAFAEGEDDDLSHEIRVQGTTKDPPTPQPGTQRPPQDPPRSLHLHRHEREAFFALLEDSVVQEFLSTDVCYRISDKYLLAMVLTYFKRAALPTSKYTRINLFTALYLANDMEEDEEEHKYEIFPWALGWGWRRLFPRFLRRRDRLWARMHYRAAVSRHCCDEIMASDPSHWAWLRDRPPQHSGATRPYGRALRDPHPSSCPRCCPPPHHRPPGGGRGGGGGRAQHSMGALHGHPPTAEYVPAFQLCRNALISPQKSAGGGGGGAEVGAGIPNTFLAAHSADFCAF</sequence>
<dbReference type="Ensembl" id="ENSGALT00010003100.1">
    <property type="protein sequence ID" value="ENSGALP00010001608.1"/>
    <property type="gene ID" value="ENSGALG00010001350.1"/>
</dbReference>
<dbReference type="InterPro" id="IPR020984">
    <property type="entry name" value="Speedy"/>
</dbReference>
<feature type="region of interest" description="Disordered" evidence="3">
    <location>
        <begin position="227"/>
        <end position="260"/>
    </location>
</feature>
<protein>
    <submittedName>
        <fullName evidence="4">Speedy/RINGO cell cycle regulator family member C</fullName>
    </submittedName>
</protein>
<dbReference type="GeneTree" id="ENSGT00940000154524"/>
<evidence type="ECO:0000313" key="4">
    <source>
        <dbReference type="Ensembl" id="ENSGALP00010001608.1"/>
    </source>
</evidence>
<name>A0A8V0X828_CHICK</name>
<dbReference type="GO" id="GO:0019901">
    <property type="term" value="F:protein kinase binding"/>
    <property type="evidence" value="ECO:0000318"/>
    <property type="project" value="GO_Central"/>
</dbReference>
<proteinExistence type="inferred from homology"/>
<dbReference type="AlphaFoldDB" id="A0A8V0X828"/>
<dbReference type="PANTHER" id="PTHR31545:SF2">
    <property type="entry name" value="SPEEDY PROTEIN C"/>
    <property type="match status" value="1"/>
</dbReference>
<reference evidence="4" key="1">
    <citation type="submission" date="2025-08" db="UniProtKB">
        <authorList>
            <consortium name="Ensembl"/>
        </authorList>
    </citation>
    <scope>IDENTIFICATION</scope>
    <source>
        <strain evidence="4">broiler</strain>
    </source>
</reference>
<evidence type="ECO:0000313" key="5">
    <source>
        <dbReference type="Proteomes" id="UP000000539"/>
    </source>
</evidence>
<evidence type="ECO:0000256" key="2">
    <source>
        <dbReference type="ARBA" id="ARBA00023306"/>
    </source>
</evidence>
<dbReference type="OrthoDB" id="9442170at2759"/>
<reference evidence="4" key="2">
    <citation type="submission" date="2025-09" db="UniProtKB">
        <authorList>
            <consortium name="Ensembl"/>
        </authorList>
    </citation>
    <scope>IDENTIFICATION</scope>
    <source>
        <strain evidence="4">broiler</strain>
    </source>
</reference>
<comment type="similarity">
    <text evidence="1">Belongs to the Speedy/Ringo family.</text>
</comment>
<feature type="region of interest" description="Disordered" evidence="3">
    <location>
        <begin position="45"/>
        <end position="70"/>
    </location>
</feature>
<keyword evidence="2" id="KW-0131">Cell cycle</keyword>
<evidence type="ECO:0000256" key="1">
    <source>
        <dbReference type="ARBA" id="ARBA00010932"/>
    </source>
</evidence>
<organism evidence="4 5">
    <name type="scientific">Gallus gallus</name>
    <name type="common">Chicken</name>
    <dbReference type="NCBI Taxonomy" id="9031"/>
    <lineage>
        <taxon>Eukaryota</taxon>
        <taxon>Metazoa</taxon>
        <taxon>Chordata</taxon>
        <taxon>Craniata</taxon>
        <taxon>Vertebrata</taxon>
        <taxon>Euteleostomi</taxon>
        <taxon>Archelosauria</taxon>
        <taxon>Archosauria</taxon>
        <taxon>Dinosauria</taxon>
        <taxon>Saurischia</taxon>
        <taxon>Theropoda</taxon>
        <taxon>Coelurosauria</taxon>
        <taxon>Aves</taxon>
        <taxon>Neognathae</taxon>
        <taxon>Galloanserae</taxon>
        <taxon>Galliformes</taxon>
        <taxon>Phasianidae</taxon>
        <taxon>Phasianinae</taxon>
        <taxon>Gallus</taxon>
    </lineage>
</organism>
<dbReference type="PANTHER" id="PTHR31545">
    <property type="entry name" value="SEEDY PROTEIN A/C FAMILY MEMBER"/>
    <property type="match status" value="1"/>
</dbReference>
<keyword evidence="5" id="KW-1185">Reference proteome</keyword>
<dbReference type="Proteomes" id="UP000000539">
    <property type="component" value="Unassembled WGS sequence"/>
</dbReference>
<evidence type="ECO:0000256" key="3">
    <source>
        <dbReference type="SAM" id="MobiDB-lite"/>
    </source>
</evidence>
<dbReference type="Pfam" id="PF11357">
    <property type="entry name" value="Spy1"/>
    <property type="match status" value="1"/>
</dbReference>
<feature type="compositionally biased region" description="Gly residues" evidence="3">
    <location>
        <begin position="240"/>
        <end position="250"/>
    </location>
</feature>
<accession>A0A8V0X828</accession>
<dbReference type="InterPro" id="IPR052316">
    <property type="entry name" value="Speedy-Ringo_regulator"/>
</dbReference>